<evidence type="ECO:0000259" key="6">
    <source>
        <dbReference type="PROSITE" id="PS50893"/>
    </source>
</evidence>
<dbReference type="EMBL" id="QRBE01000003">
    <property type="protein sequence ID" value="RDS82769.1"/>
    <property type="molecule type" value="Genomic_DNA"/>
</dbReference>
<evidence type="ECO:0000313" key="7">
    <source>
        <dbReference type="EMBL" id="RDS82769.1"/>
    </source>
</evidence>
<dbReference type="PROSITE" id="PS50893">
    <property type="entry name" value="ABC_TRANSPORTER_2"/>
    <property type="match status" value="1"/>
</dbReference>
<keyword evidence="3" id="KW-0536">Nodulation</keyword>
<evidence type="ECO:0000256" key="5">
    <source>
        <dbReference type="ARBA" id="ARBA00022840"/>
    </source>
</evidence>
<dbReference type="Gene3D" id="3.40.50.300">
    <property type="entry name" value="P-loop containing nucleotide triphosphate hydrolases"/>
    <property type="match status" value="1"/>
</dbReference>
<dbReference type="InterPro" id="IPR003439">
    <property type="entry name" value="ABC_transporter-like_ATP-bd"/>
</dbReference>
<dbReference type="InterPro" id="IPR027417">
    <property type="entry name" value="P-loop_NTPase"/>
</dbReference>
<dbReference type="CDD" id="cd03230">
    <property type="entry name" value="ABC_DR_subfamily_A"/>
    <property type="match status" value="1"/>
</dbReference>
<organism evidence="7 8">
    <name type="scientific">Dyella monticola</name>
    <dbReference type="NCBI Taxonomy" id="1927958"/>
    <lineage>
        <taxon>Bacteria</taxon>
        <taxon>Pseudomonadati</taxon>
        <taxon>Pseudomonadota</taxon>
        <taxon>Gammaproteobacteria</taxon>
        <taxon>Lysobacterales</taxon>
        <taxon>Rhodanobacteraceae</taxon>
        <taxon>Dyella</taxon>
    </lineage>
</organism>
<name>A0A370X2Z8_9GAMM</name>
<sequence length="302" mass="32818">MKCLSIRGISKTYRRGNGAADVIALTGVDIDIHCGYVTAVLGLNGAGKSTLIKVICGLIEPDSGHLELDGHPIKGSLTKHCRVGAVFEGNRNIYWRLTARENLEYFAAVQGLSHSASKGRVNELLRAIGLDDRSHTLAGNLSRGMQQRLAVAVAVINRPEVLLLDEPTLGVDLENVLNIVAYLKQLKDDGTAIILTSHQMDTVEMLSDHVAVLQSGRIKLAEDIKAFLTRGSTNLYSLSVDGLDRSRAEVLGALGVVIGERALTFPEEKLYEVFDVLRPMTLGTLTREASDITSTFLRTVRD</sequence>
<dbReference type="OrthoDB" id="9778547at2"/>
<comment type="caution">
    <text evidence="7">The sequence shown here is derived from an EMBL/GenBank/DDBJ whole genome shotgun (WGS) entry which is preliminary data.</text>
</comment>
<keyword evidence="5 7" id="KW-0067">ATP-binding</keyword>
<evidence type="ECO:0000256" key="2">
    <source>
        <dbReference type="ARBA" id="ARBA00022448"/>
    </source>
</evidence>
<dbReference type="AlphaFoldDB" id="A0A370X2Z8"/>
<evidence type="ECO:0000256" key="3">
    <source>
        <dbReference type="ARBA" id="ARBA00022458"/>
    </source>
</evidence>
<dbReference type="Proteomes" id="UP000254258">
    <property type="component" value="Unassembled WGS sequence"/>
</dbReference>
<dbReference type="PANTHER" id="PTHR42711:SF5">
    <property type="entry name" value="ABC TRANSPORTER ATP-BINDING PROTEIN NATA"/>
    <property type="match status" value="1"/>
</dbReference>
<dbReference type="GO" id="GO:0005524">
    <property type="term" value="F:ATP binding"/>
    <property type="evidence" value="ECO:0007669"/>
    <property type="project" value="UniProtKB-KW"/>
</dbReference>
<comment type="similarity">
    <text evidence="1">Belongs to the ABC transporter superfamily.</text>
</comment>
<evidence type="ECO:0000313" key="8">
    <source>
        <dbReference type="Proteomes" id="UP000254258"/>
    </source>
</evidence>
<keyword evidence="4" id="KW-0547">Nucleotide-binding</keyword>
<evidence type="ECO:0000256" key="1">
    <source>
        <dbReference type="ARBA" id="ARBA00005417"/>
    </source>
</evidence>
<accession>A0A370X2Z8</accession>
<dbReference type="InterPro" id="IPR050763">
    <property type="entry name" value="ABC_transporter_ATP-binding"/>
</dbReference>
<dbReference type="RefSeq" id="WP_115494678.1">
    <property type="nucleotide sequence ID" value="NZ_QRBE01000003.1"/>
</dbReference>
<dbReference type="SUPFAM" id="SSF52540">
    <property type="entry name" value="P-loop containing nucleoside triphosphate hydrolases"/>
    <property type="match status" value="1"/>
</dbReference>
<keyword evidence="2" id="KW-0813">Transport</keyword>
<dbReference type="InterPro" id="IPR003593">
    <property type="entry name" value="AAA+_ATPase"/>
</dbReference>
<feature type="domain" description="ABC transporter" evidence="6">
    <location>
        <begin position="4"/>
        <end position="240"/>
    </location>
</feature>
<dbReference type="GO" id="GO:0016887">
    <property type="term" value="F:ATP hydrolysis activity"/>
    <property type="evidence" value="ECO:0007669"/>
    <property type="project" value="InterPro"/>
</dbReference>
<reference evidence="7 8" key="1">
    <citation type="submission" date="2018-07" db="EMBL/GenBank/DDBJ databases">
        <title>Dyella monticola sp. nov. and Dyella psychrodurans sp. nov. isolated from monsoon evergreen broad-leaved forest soil of Dinghu Mountain, China.</title>
        <authorList>
            <person name="Gao Z."/>
            <person name="Qiu L."/>
        </authorList>
    </citation>
    <scope>NUCLEOTIDE SEQUENCE [LARGE SCALE GENOMIC DNA]</scope>
    <source>
        <strain evidence="7 8">4G-K06</strain>
    </source>
</reference>
<dbReference type="Pfam" id="PF00005">
    <property type="entry name" value="ABC_tran"/>
    <property type="match status" value="1"/>
</dbReference>
<keyword evidence="8" id="KW-1185">Reference proteome</keyword>
<dbReference type="PANTHER" id="PTHR42711">
    <property type="entry name" value="ABC TRANSPORTER ATP-BINDING PROTEIN"/>
    <property type="match status" value="1"/>
</dbReference>
<evidence type="ECO:0000256" key="4">
    <source>
        <dbReference type="ARBA" id="ARBA00022741"/>
    </source>
</evidence>
<dbReference type="SMART" id="SM00382">
    <property type="entry name" value="AAA"/>
    <property type="match status" value="1"/>
</dbReference>
<gene>
    <name evidence="7" type="ORF">DWU98_06350</name>
</gene>
<proteinExistence type="inferred from homology"/>
<protein>
    <submittedName>
        <fullName evidence="7">ABC transporter ATP-binding protein</fullName>
    </submittedName>
</protein>